<dbReference type="PANTHER" id="PTHR43022:SF1">
    <property type="entry name" value="PROTEIN SMF"/>
    <property type="match status" value="1"/>
</dbReference>
<dbReference type="Pfam" id="PF02481">
    <property type="entry name" value="DNA_processg_A"/>
    <property type="match status" value="1"/>
</dbReference>
<dbReference type="InterPro" id="IPR003488">
    <property type="entry name" value="DprA"/>
</dbReference>
<dbReference type="GO" id="GO:0009294">
    <property type="term" value="P:DNA-mediated transformation"/>
    <property type="evidence" value="ECO:0007669"/>
    <property type="project" value="InterPro"/>
</dbReference>
<dbReference type="EMBL" id="PEZK01000003">
    <property type="protein sequence ID" value="PIU02457.1"/>
    <property type="molecule type" value="Genomic_DNA"/>
</dbReference>
<dbReference type="Proteomes" id="UP000231214">
    <property type="component" value="Unassembled WGS sequence"/>
</dbReference>
<evidence type="ECO:0000256" key="1">
    <source>
        <dbReference type="ARBA" id="ARBA00006525"/>
    </source>
</evidence>
<gene>
    <name evidence="4" type="primary">dprA</name>
    <name evidence="4" type="ORF">COT66_00115</name>
</gene>
<dbReference type="AlphaFoldDB" id="A0A2M6XBL8"/>
<protein>
    <submittedName>
        <fullName evidence="4">DNA-protecting protein DprA</fullName>
    </submittedName>
</protein>
<dbReference type="InterPro" id="IPR057666">
    <property type="entry name" value="DrpA_SLOG"/>
</dbReference>
<dbReference type="PANTHER" id="PTHR43022">
    <property type="entry name" value="PROTEIN SMF"/>
    <property type="match status" value="1"/>
</dbReference>
<name>A0A2M6XBL8_9BACT</name>
<evidence type="ECO:0000259" key="2">
    <source>
        <dbReference type="Pfam" id="PF02481"/>
    </source>
</evidence>
<feature type="domain" description="Smf/DprA SLOG" evidence="2">
    <location>
        <begin position="12"/>
        <end position="219"/>
    </location>
</feature>
<sequence>MNLAKYPIKEVNFEDKNYPAGLKELKKPPKKLFYRGNIDQKLFEKSLAIVGTRRATQYGRQVTEKLTAALVTAKVTIISGFMYGIDTEAHRQCLEYGGRTVAVLGSGLNIIYPPENEALYEQILAKKGAIMAEYPADTQPQLWTFPQRNRLVAALASLGVLIIEAGAKSGSLITSRLARQLGRKIFAVPGPITAATSIGTNLLIKTHQAKMVTEVTDILGGKIESPNLFADQKLTGLEAKISQLLASEPLMADELVKATGENIVNVSKTLSLMSLKGLIEEVSGKFYLARATLRTSSS</sequence>
<comment type="similarity">
    <text evidence="1">Belongs to the DprA/Smf family.</text>
</comment>
<dbReference type="Gene3D" id="1.10.10.10">
    <property type="entry name" value="Winged helix-like DNA-binding domain superfamily/Winged helix DNA-binding domain"/>
    <property type="match status" value="1"/>
</dbReference>
<dbReference type="InterPro" id="IPR041614">
    <property type="entry name" value="DprA_WH"/>
</dbReference>
<evidence type="ECO:0000313" key="4">
    <source>
        <dbReference type="EMBL" id="PIU02457.1"/>
    </source>
</evidence>
<dbReference type="InterPro" id="IPR036388">
    <property type="entry name" value="WH-like_DNA-bd_sf"/>
</dbReference>
<proteinExistence type="inferred from homology"/>
<dbReference type="Pfam" id="PF17782">
    <property type="entry name" value="WHD_DprA"/>
    <property type="match status" value="1"/>
</dbReference>
<dbReference type="Gene3D" id="3.40.50.450">
    <property type="match status" value="1"/>
</dbReference>
<dbReference type="SUPFAM" id="SSF102405">
    <property type="entry name" value="MCP/YpsA-like"/>
    <property type="match status" value="1"/>
</dbReference>
<evidence type="ECO:0000259" key="3">
    <source>
        <dbReference type="Pfam" id="PF17782"/>
    </source>
</evidence>
<feature type="domain" description="DprA winged helix" evidence="3">
    <location>
        <begin position="231"/>
        <end position="285"/>
    </location>
</feature>
<evidence type="ECO:0000313" key="5">
    <source>
        <dbReference type="Proteomes" id="UP000231214"/>
    </source>
</evidence>
<accession>A0A2M6XBL8</accession>
<comment type="caution">
    <text evidence="4">The sequence shown here is derived from an EMBL/GenBank/DDBJ whole genome shotgun (WGS) entry which is preliminary data.</text>
</comment>
<organism evidence="4 5">
    <name type="scientific">Candidatus Shapirobacteria bacterium CG09_land_8_20_14_0_10_49_15</name>
    <dbReference type="NCBI Taxonomy" id="1974482"/>
    <lineage>
        <taxon>Bacteria</taxon>
        <taxon>Candidatus Shapironibacteriota</taxon>
    </lineage>
</organism>
<reference evidence="5" key="1">
    <citation type="submission" date="2017-09" db="EMBL/GenBank/DDBJ databases">
        <title>Depth-based differentiation of microbial function through sediment-hosted aquifers and enrichment of novel symbionts in the deep terrestrial subsurface.</title>
        <authorList>
            <person name="Probst A.J."/>
            <person name="Ladd B."/>
            <person name="Jarett J.K."/>
            <person name="Geller-Mcgrath D.E."/>
            <person name="Sieber C.M.K."/>
            <person name="Emerson J.B."/>
            <person name="Anantharaman K."/>
            <person name="Thomas B.C."/>
            <person name="Malmstrom R."/>
            <person name="Stieglmeier M."/>
            <person name="Klingl A."/>
            <person name="Woyke T."/>
            <person name="Ryan C.M."/>
            <person name="Banfield J.F."/>
        </authorList>
    </citation>
    <scope>NUCLEOTIDE SEQUENCE [LARGE SCALE GENOMIC DNA]</scope>
</reference>
<dbReference type="NCBIfam" id="TIGR00732">
    <property type="entry name" value="dprA"/>
    <property type="match status" value="1"/>
</dbReference>